<dbReference type="eggNOG" id="COG1246">
    <property type="taxonomic scope" value="Bacteria"/>
</dbReference>
<dbReference type="Gene3D" id="3.40.630.30">
    <property type="match status" value="1"/>
</dbReference>
<proteinExistence type="predicted"/>
<evidence type="ECO:0000313" key="3">
    <source>
        <dbReference type="Proteomes" id="UP000001317"/>
    </source>
</evidence>
<dbReference type="STRING" id="458817.Shal_1361"/>
<dbReference type="GO" id="GO:0016747">
    <property type="term" value="F:acyltransferase activity, transferring groups other than amino-acyl groups"/>
    <property type="evidence" value="ECO:0007669"/>
    <property type="project" value="InterPro"/>
</dbReference>
<dbReference type="Pfam" id="PF13673">
    <property type="entry name" value="Acetyltransf_10"/>
    <property type="match status" value="1"/>
</dbReference>
<dbReference type="InterPro" id="IPR016181">
    <property type="entry name" value="Acyl_CoA_acyltransferase"/>
</dbReference>
<evidence type="ECO:0000313" key="2">
    <source>
        <dbReference type="EMBL" id="ABZ75928.1"/>
    </source>
</evidence>
<gene>
    <name evidence="2" type="ordered locus">Shal_1361</name>
</gene>
<name>B0TLH8_SHEHH</name>
<evidence type="ECO:0000259" key="1">
    <source>
        <dbReference type="PROSITE" id="PS51186"/>
    </source>
</evidence>
<protein>
    <submittedName>
        <fullName evidence="2">GCN5-related N-acetyltransferase</fullName>
    </submittedName>
</protein>
<dbReference type="KEGG" id="shl:Shal_1361"/>
<reference evidence="2" key="1">
    <citation type="submission" date="2008-01" db="EMBL/GenBank/DDBJ databases">
        <title>Complete sequence of Shewanella halifaxensis HAW-EB4.</title>
        <authorList>
            <consortium name="US DOE Joint Genome Institute"/>
            <person name="Copeland A."/>
            <person name="Lucas S."/>
            <person name="Lapidus A."/>
            <person name="Glavina del Rio T."/>
            <person name="Dalin E."/>
            <person name="Tice H."/>
            <person name="Bruce D."/>
            <person name="Goodwin L."/>
            <person name="Pitluck S."/>
            <person name="Sims D."/>
            <person name="Brettin T."/>
            <person name="Detter J.C."/>
            <person name="Han C."/>
            <person name="Kuske C.R."/>
            <person name="Schmutz J."/>
            <person name="Larimer F."/>
            <person name="Land M."/>
            <person name="Hauser L."/>
            <person name="Kyrpides N."/>
            <person name="Kim E."/>
            <person name="Zhao J.-S."/>
            <person name="Richardson P."/>
        </authorList>
    </citation>
    <scope>NUCLEOTIDE SEQUENCE [LARGE SCALE GENOMIC DNA]</scope>
    <source>
        <strain evidence="2">HAW-EB4</strain>
    </source>
</reference>
<dbReference type="AlphaFoldDB" id="B0TLH8"/>
<sequence length="179" mass="19887">MTTVSIIRPFSDKDASQLAQVFHLSVNQGSSSHYNEQQRAAWSPKIRSEQIWLERLAGTYTWVAEIEQKVIGFINLKRVSGFDFAKSVESAKSNGGIVLSAEIDCLFVHPDYTGVGAASNLYQVLEAKALSIGLVQLTVEASYLAKPFFERFGFHATRQNSHQRGEQVLVNFSMSKALV</sequence>
<dbReference type="RefSeq" id="WP_012276468.1">
    <property type="nucleotide sequence ID" value="NC_010334.1"/>
</dbReference>
<dbReference type="SUPFAM" id="SSF55729">
    <property type="entry name" value="Acyl-CoA N-acyltransferases (Nat)"/>
    <property type="match status" value="1"/>
</dbReference>
<dbReference type="EMBL" id="CP000931">
    <property type="protein sequence ID" value="ABZ75928.1"/>
    <property type="molecule type" value="Genomic_DNA"/>
</dbReference>
<dbReference type="CDD" id="cd04301">
    <property type="entry name" value="NAT_SF"/>
    <property type="match status" value="1"/>
</dbReference>
<dbReference type="PROSITE" id="PS51186">
    <property type="entry name" value="GNAT"/>
    <property type="match status" value="1"/>
</dbReference>
<dbReference type="PANTHER" id="PTHR43451">
    <property type="entry name" value="ACETYLTRANSFERASE (GNAT) FAMILY PROTEIN"/>
    <property type="match status" value="1"/>
</dbReference>
<dbReference type="HOGENOM" id="CLU_087351_0_1_6"/>
<dbReference type="InterPro" id="IPR052564">
    <property type="entry name" value="N-acetyltrans/Recomb-assoc"/>
</dbReference>
<dbReference type="Proteomes" id="UP000001317">
    <property type="component" value="Chromosome"/>
</dbReference>
<accession>B0TLH8</accession>
<dbReference type="PANTHER" id="PTHR43451:SF1">
    <property type="entry name" value="ACETYLTRANSFERASE"/>
    <property type="match status" value="1"/>
</dbReference>
<organism evidence="2 3">
    <name type="scientific">Shewanella halifaxensis (strain HAW-EB4)</name>
    <dbReference type="NCBI Taxonomy" id="458817"/>
    <lineage>
        <taxon>Bacteria</taxon>
        <taxon>Pseudomonadati</taxon>
        <taxon>Pseudomonadota</taxon>
        <taxon>Gammaproteobacteria</taxon>
        <taxon>Alteromonadales</taxon>
        <taxon>Shewanellaceae</taxon>
        <taxon>Shewanella</taxon>
    </lineage>
</organism>
<dbReference type="InterPro" id="IPR000182">
    <property type="entry name" value="GNAT_dom"/>
</dbReference>
<dbReference type="OrthoDB" id="5355033at2"/>
<keyword evidence="3" id="KW-1185">Reference proteome</keyword>
<feature type="domain" description="N-acetyltransferase" evidence="1">
    <location>
        <begin position="5"/>
        <end position="179"/>
    </location>
</feature>